<accession>L7JU92</accession>
<evidence type="ECO:0000313" key="2">
    <source>
        <dbReference type="EMBL" id="ELQ74312.1"/>
    </source>
</evidence>
<dbReference type="Proteomes" id="UP000011185">
    <property type="component" value="Unassembled WGS sequence"/>
</dbReference>
<keyword evidence="3" id="KW-1185">Reference proteome</keyword>
<name>L7JU92_TRAHO</name>
<dbReference type="HOGENOM" id="CLU_2962546_0_0_1"/>
<protein>
    <recommendedName>
        <fullName evidence="4">Transposable element encoded protein</fullName>
    </recommendedName>
</protein>
<dbReference type="AlphaFoldDB" id="L7JU92"/>
<dbReference type="VEuPathDB" id="MicrosporidiaDB:THOM_2755"/>
<proteinExistence type="predicted"/>
<sequence length="59" mass="6834">MHKRSAIILSIILSIVCMHSHAQECLDLMNEIIDCYNESEGVNESRQVYSKRIRVTELL</sequence>
<gene>
    <name evidence="2" type="ORF">THOM_2755</name>
</gene>
<evidence type="ECO:0008006" key="4">
    <source>
        <dbReference type="Google" id="ProtNLM"/>
    </source>
</evidence>
<reference evidence="2 3" key="1">
    <citation type="journal article" date="2012" name="PLoS Pathog.">
        <title>The genome of the obligate intracellular parasite Trachipleistophora hominis: new insights into microsporidian genome dynamics and reductive evolution.</title>
        <authorList>
            <person name="Heinz E."/>
            <person name="Williams T.A."/>
            <person name="Nakjang S."/>
            <person name="Noel C.J."/>
            <person name="Swan D.C."/>
            <person name="Goldberg A.V."/>
            <person name="Harris S.R."/>
            <person name="Weinmaier T."/>
            <person name="Markert S."/>
            <person name="Becher D."/>
            <person name="Bernhardt J."/>
            <person name="Dagan T."/>
            <person name="Hacker C."/>
            <person name="Lucocq J.M."/>
            <person name="Schweder T."/>
            <person name="Rattei T."/>
            <person name="Hall N."/>
            <person name="Hirt R.P."/>
            <person name="Embley T.M."/>
        </authorList>
    </citation>
    <scope>NUCLEOTIDE SEQUENCE [LARGE SCALE GENOMIC DNA]</scope>
</reference>
<dbReference type="InParanoid" id="L7JU92"/>
<keyword evidence="1" id="KW-0732">Signal</keyword>
<evidence type="ECO:0000256" key="1">
    <source>
        <dbReference type="SAM" id="SignalP"/>
    </source>
</evidence>
<feature type="chain" id="PRO_5003978871" description="Transposable element encoded protein" evidence="1">
    <location>
        <begin position="23"/>
        <end position="59"/>
    </location>
</feature>
<feature type="signal peptide" evidence="1">
    <location>
        <begin position="1"/>
        <end position="22"/>
    </location>
</feature>
<organism evidence="2 3">
    <name type="scientific">Trachipleistophora hominis</name>
    <name type="common">Microsporidian parasite</name>
    <dbReference type="NCBI Taxonomy" id="72359"/>
    <lineage>
        <taxon>Eukaryota</taxon>
        <taxon>Fungi</taxon>
        <taxon>Fungi incertae sedis</taxon>
        <taxon>Microsporidia</taxon>
        <taxon>Pleistophoridae</taxon>
        <taxon>Trachipleistophora</taxon>
    </lineage>
</organism>
<dbReference type="EMBL" id="JH994047">
    <property type="protein sequence ID" value="ELQ74312.1"/>
    <property type="molecule type" value="Genomic_DNA"/>
</dbReference>
<evidence type="ECO:0000313" key="3">
    <source>
        <dbReference type="Proteomes" id="UP000011185"/>
    </source>
</evidence>